<keyword evidence="2 3" id="KW-0802">TPR repeat</keyword>
<dbReference type="SMART" id="SM00028">
    <property type="entry name" value="TPR"/>
    <property type="match status" value="12"/>
</dbReference>
<dbReference type="Pfam" id="PF13432">
    <property type="entry name" value="TPR_16"/>
    <property type="match status" value="2"/>
</dbReference>
<feature type="coiled-coil region" evidence="4">
    <location>
        <begin position="470"/>
        <end position="532"/>
    </location>
</feature>
<dbReference type="Gene3D" id="1.25.40.10">
    <property type="entry name" value="Tetratricopeptide repeat domain"/>
    <property type="match status" value="4"/>
</dbReference>
<feature type="coiled-coil region" evidence="4">
    <location>
        <begin position="403"/>
        <end position="437"/>
    </location>
</feature>
<dbReference type="PANTHER" id="PTHR12558">
    <property type="entry name" value="CELL DIVISION CYCLE 16,23,27"/>
    <property type="match status" value="1"/>
</dbReference>
<feature type="repeat" description="TPR" evidence="3">
    <location>
        <begin position="713"/>
        <end position="746"/>
    </location>
</feature>
<dbReference type="AlphaFoldDB" id="A0A517R4Y9"/>
<keyword evidence="4" id="KW-0175">Coiled coil</keyword>
<organism evidence="6 7">
    <name type="scientific">Stratiformator vulcanicus</name>
    <dbReference type="NCBI Taxonomy" id="2527980"/>
    <lineage>
        <taxon>Bacteria</taxon>
        <taxon>Pseudomonadati</taxon>
        <taxon>Planctomycetota</taxon>
        <taxon>Planctomycetia</taxon>
        <taxon>Planctomycetales</taxon>
        <taxon>Planctomycetaceae</taxon>
        <taxon>Stratiformator</taxon>
    </lineage>
</organism>
<dbReference type="InterPro" id="IPR013105">
    <property type="entry name" value="TPR_2"/>
</dbReference>
<feature type="repeat" description="TPR" evidence="3">
    <location>
        <begin position="537"/>
        <end position="570"/>
    </location>
</feature>
<proteinExistence type="predicted"/>
<dbReference type="EMBL" id="CP036268">
    <property type="protein sequence ID" value="QDT38883.1"/>
    <property type="molecule type" value="Genomic_DNA"/>
</dbReference>
<evidence type="ECO:0000256" key="3">
    <source>
        <dbReference type="PROSITE-ProRule" id="PRU00339"/>
    </source>
</evidence>
<dbReference type="RefSeq" id="WP_145364943.1">
    <property type="nucleotide sequence ID" value="NZ_CP036268.1"/>
</dbReference>
<dbReference type="PANTHER" id="PTHR12558:SF13">
    <property type="entry name" value="CELL DIVISION CYCLE PROTEIN 27 HOMOLOG"/>
    <property type="match status" value="1"/>
</dbReference>
<dbReference type="Pfam" id="PF13174">
    <property type="entry name" value="TPR_6"/>
    <property type="match status" value="1"/>
</dbReference>
<dbReference type="Pfam" id="PF14559">
    <property type="entry name" value="TPR_19"/>
    <property type="match status" value="2"/>
</dbReference>
<dbReference type="InterPro" id="IPR011990">
    <property type="entry name" value="TPR-like_helical_dom_sf"/>
</dbReference>
<evidence type="ECO:0000256" key="4">
    <source>
        <dbReference type="SAM" id="Coils"/>
    </source>
</evidence>
<feature type="repeat" description="TPR" evidence="3">
    <location>
        <begin position="678"/>
        <end position="711"/>
    </location>
</feature>
<sequence>MKIDFRGRNTSTRWPHGLVLGVVSLLIAPLLSPQTFGSETDPSEPNPAETVSGENEPTDSGSGNPSPIPALVPWEDPPERLEPVNPEPEQAKSARDAQAWFAVGRVRESRNDFRQALDAYRKAIELAPQQPRYYKSLVPLAFSLNESEMGLKYALQLVELDPSDFRLLRQLGTLMAARNDIEKAIDLLEKAAEVDGVDHLESPYVLLQRDLGVLYQATDDLAKAADSFEIVLEALTRPELYRLNLPARAALLADAESTFEKMGDLFVTAERYESAIKAFEEADRARRGRPAILKFNVARIYEKTNKHNEALAAIEEYIKSGSTERGAAAYELFGQILKSLEREDEIVGRLQSIADKSPRNAAVRLTLADLLIEQDRLDDASQILGEIAPRESESQVHFALARIAAKRNDAAVLLSELEQATSESEDLQSLAEFLKSISENESLLASLVKIGRERVASDDAQLSFRQSYLLAKLAREAEQVDEAVEFYQVAMASAGERELVIAQEFADYLQSNDQLAEAADVLAEALKSANAEGPARAQLLFRRSEILESAGRTEEAIKSISDALTILPGNPTLEFQRAWIYSHARRDAKAVQLFREFINAHPEAPPLVRQAKFILSNVLVRSGQLDEGVQVLEEVYENDPDDPSVNNDLGYLYADQGIQLEKALKMAKLAVESEPDNAAYLDTLGWALFKLGRFEEAVKHLSKAVTFESGQDAVLYDHLGDAQSALGNTDAAEQAWQKALDFAEKQSVPDPELIGKLKSKLNTES</sequence>
<dbReference type="KEGG" id="svp:Pan189_32820"/>
<feature type="repeat" description="TPR" evidence="3">
    <location>
        <begin position="97"/>
        <end position="130"/>
    </location>
</feature>
<feature type="repeat" description="TPR" evidence="3">
    <location>
        <begin position="165"/>
        <end position="198"/>
    </location>
</feature>
<protein>
    <submittedName>
        <fullName evidence="6">Cellulose synthase subunit BcsC</fullName>
    </submittedName>
</protein>
<dbReference type="Proteomes" id="UP000317318">
    <property type="component" value="Chromosome"/>
</dbReference>
<keyword evidence="7" id="KW-1185">Reference proteome</keyword>
<dbReference type="PROSITE" id="PS50293">
    <property type="entry name" value="TPR_REGION"/>
    <property type="match status" value="1"/>
</dbReference>
<dbReference type="Pfam" id="PF13181">
    <property type="entry name" value="TPR_8"/>
    <property type="match status" value="1"/>
</dbReference>
<dbReference type="SUPFAM" id="SSF48452">
    <property type="entry name" value="TPR-like"/>
    <property type="match status" value="2"/>
</dbReference>
<dbReference type="OrthoDB" id="9766710at2"/>
<dbReference type="PROSITE" id="PS50005">
    <property type="entry name" value="TPR"/>
    <property type="match status" value="5"/>
</dbReference>
<gene>
    <name evidence="6" type="ORF">Pan189_32820</name>
</gene>
<name>A0A517R4Y9_9PLAN</name>
<evidence type="ECO:0000313" key="6">
    <source>
        <dbReference type="EMBL" id="QDT38883.1"/>
    </source>
</evidence>
<accession>A0A517R4Y9</accession>
<evidence type="ECO:0000256" key="1">
    <source>
        <dbReference type="ARBA" id="ARBA00022737"/>
    </source>
</evidence>
<keyword evidence="1" id="KW-0677">Repeat</keyword>
<evidence type="ECO:0000256" key="5">
    <source>
        <dbReference type="SAM" id="MobiDB-lite"/>
    </source>
</evidence>
<feature type="compositionally biased region" description="Polar residues" evidence="5">
    <location>
        <begin position="52"/>
        <end position="65"/>
    </location>
</feature>
<reference evidence="6 7" key="1">
    <citation type="submission" date="2019-02" db="EMBL/GenBank/DDBJ databases">
        <title>Deep-cultivation of Planctomycetes and their phenomic and genomic characterization uncovers novel biology.</title>
        <authorList>
            <person name="Wiegand S."/>
            <person name="Jogler M."/>
            <person name="Boedeker C."/>
            <person name="Pinto D."/>
            <person name="Vollmers J."/>
            <person name="Rivas-Marin E."/>
            <person name="Kohn T."/>
            <person name="Peeters S.H."/>
            <person name="Heuer A."/>
            <person name="Rast P."/>
            <person name="Oberbeckmann S."/>
            <person name="Bunk B."/>
            <person name="Jeske O."/>
            <person name="Meyerdierks A."/>
            <person name="Storesund J.E."/>
            <person name="Kallscheuer N."/>
            <person name="Luecker S."/>
            <person name="Lage O.M."/>
            <person name="Pohl T."/>
            <person name="Merkel B.J."/>
            <person name="Hornburger P."/>
            <person name="Mueller R.-W."/>
            <person name="Bruemmer F."/>
            <person name="Labrenz M."/>
            <person name="Spormann A.M."/>
            <person name="Op den Camp H."/>
            <person name="Overmann J."/>
            <person name="Amann R."/>
            <person name="Jetten M.S.M."/>
            <person name="Mascher T."/>
            <person name="Medema M.H."/>
            <person name="Devos D.P."/>
            <person name="Kaster A.-K."/>
            <person name="Ovreas L."/>
            <person name="Rohde M."/>
            <person name="Galperin M.Y."/>
            <person name="Jogler C."/>
        </authorList>
    </citation>
    <scope>NUCLEOTIDE SEQUENCE [LARGE SCALE GENOMIC DNA]</scope>
    <source>
        <strain evidence="6 7">Pan189</strain>
    </source>
</reference>
<dbReference type="Pfam" id="PF07719">
    <property type="entry name" value="TPR_2"/>
    <property type="match status" value="1"/>
</dbReference>
<feature type="region of interest" description="Disordered" evidence="5">
    <location>
        <begin position="35"/>
        <end position="95"/>
    </location>
</feature>
<evidence type="ECO:0000256" key="2">
    <source>
        <dbReference type="ARBA" id="ARBA00022803"/>
    </source>
</evidence>
<dbReference type="InterPro" id="IPR019734">
    <property type="entry name" value="TPR_rpt"/>
</dbReference>
<evidence type="ECO:0000313" key="7">
    <source>
        <dbReference type="Proteomes" id="UP000317318"/>
    </source>
</evidence>